<dbReference type="PANTHER" id="PTHR46220">
    <property type="entry name" value="ADP-RIBOSYLATION FACTOR GTPASE-ACTIVATING PROTEIN AGD12"/>
    <property type="match status" value="1"/>
</dbReference>
<dbReference type="EMBL" id="JAHRHJ020000001">
    <property type="protein sequence ID" value="KAH9329930.1"/>
    <property type="molecule type" value="Genomic_DNA"/>
</dbReference>
<dbReference type="InterPro" id="IPR000008">
    <property type="entry name" value="C2_dom"/>
</dbReference>
<dbReference type="InterPro" id="IPR035892">
    <property type="entry name" value="C2_domain_sf"/>
</dbReference>
<dbReference type="AlphaFoldDB" id="A0AA38LPG9"/>
<evidence type="ECO:0000313" key="2">
    <source>
        <dbReference type="EMBL" id="KAH9329930.1"/>
    </source>
</evidence>
<dbReference type="SUPFAM" id="SSF49562">
    <property type="entry name" value="C2 domain (Calcium/lipid-binding domain, CaLB)"/>
    <property type="match status" value="1"/>
</dbReference>
<dbReference type="InterPro" id="IPR044518">
    <property type="entry name" value="ARF_GAP_AGD11/12/13"/>
</dbReference>
<dbReference type="PANTHER" id="PTHR46220:SF1">
    <property type="entry name" value="ADP-RIBOSYLATION FACTOR GTPASE-ACTIVATING PROTEIN AGD12"/>
    <property type="match status" value="1"/>
</dbReference>
<evidence type="ECO:0000313" key="3">
    <source>
        <dbReference type="Proteomes" id="UP000824469"/>
    </source>
</evidence>
<feature type="non-terminal residue" evidence="2">
    <location>
        <position position="1"/>
    </location>
</feature>
<feature type="domain" description="C2" evidence="1">
    <location>
        <begin position="1"/>
        <end position="105"/>
    </location>
</feature>
<dbReference type="GO" id="GO:0005543">
    <property type="term" value="F:phospholipid binding"/>
    <property type="evidence" value="ECO:0007669"/>
    <property type="project" value="InterPro"/>
</dbReference>
<proteinExistence type="predicted"/>
<dbReference type="PROSITE" id="PS50004">
    <property type="entry name" value="C2"/>
    <property type="match status" value="1"/>
</dbReference>
<dbReference type="Gene3D" id="2.60.40.150">
    <property type="entry name" value="C2 domain"/>
    <property type="match status" value="1"/>
</dbReference>
<accession>A0AA38LPG9</accession>
<name>A0AA38LPG9_TAXCH</name>
<dbReference type="PRINTS" id="PR00360">
    <property type="entry name" value="C2DOMAIN"/>
</dbReference>
<gene>
    <name evidence="2" type="ORF">KI387_002038</name>
</gene>
<keyword evidence="3" id="KW-1185">Reference proteome</keyword>
<protein>
    <recommendedName>
        <fullName evidence="1">C2 domain-containing protein</fullName>
    </recommendedName>
</protein>
<dbReference type="Pfam" id="PF00168">
    <property type="entry name" value="C2"/>
    <property type="match status" value="1"/>
</dbReference>
<comment type="caution">
    <text evidence="2">The sequence shown here is derived from an EMBL/GenBank/DDBJ whole genome shotgun (WGS) entry which is preliminary data.</text>
</comment>
<sequence length="105" mass="11999">MSKGSVKVTVLKGTNLVVRDLRSSDPYVILKLGHHPVARTCVVKKNLNPVWNQQFQFSLTDFNRCLLKLEVWDKDKVLSIDWLDRDDYMGEADIDLKPLVKGDGN</sequence>
<dbReference type="GO" id="GO:0005096">
    <property type="term" value="F:GTPase activator activity"/>
    <property type="evidence" value="ECO:0007669"/>
    <property type="project" value="InterPro"/>
</dbReference>
<organism evidence="2 3">
    <name type="scientific">Taxus chinensis</name>
    <name type="common">Chinese yew</name>
    <name type="synonym">Taxus wallichiana var. chinensis</name>
    <dbReference type="NCBI Taxonomy" id="29808"/>
    <lineage>
        <taxon>Eukaryota</taxon>
        <taxon>Viridiplantae</taxon>
        <taxon>Streptophyta</taxon>
        <taxon>Embryophyta</taxon>
        <taxon>Tracheophyta</taxon>
        <taxon>Spermatophyta</taxon>
        <taxon>Pinopsida</taxon>
        <taxon>Pinidae</taxon>
        <taxon>Conifers II</taxon>
        <taxon>Cupressales</taxon>
        <taxon>Taxaceae</taxon>
        <taxon>Taxus</taxon>
    </lineage>
</organism>
<evidence type="ECO:0000259" key="1">
    <source>
        <dbReference type="PROSITE" id="PS50004"/>
    </source>
</evidence>
<dbReference type="Proteomes" id="UP000824469">
    <property type="component" value="Unassembled WGS sequence"/>
</dbReference>
<dbReference type="SMART" id="SM00239">
    <property type="entry name" value="C2"/>
    <property type="match status" value="1"/>
</dbReference>
<reference evidence="2 3" key="1">
    <citation type="journal article" date="2021" name="Nat. Plants">
        <title>The Taxus genome provides insights into paclitaxel biosynthesis.</title>
        <authorList>
            <person name="Xiong X."/>
            <person name="Gou J."/>
            <person name="Liao Q."/>
            <person name="Li Y."/>
            <person name="Zhou Q."/>
            <person name="Bi G."/>
            <person name="Li C."/>
            <person name="Du R."/>
            <person name="Wang X."/>
            <person name="Sun T."/>
            <person name="Guo L."/>
            <person name="Liang H."/>
            <person name="Lu P."/>
            <person name="Wu Y."/>
            <person name="Zhang Z."/>
            <person name="Ro D.K."/>
            <person name="Shang Y."/>
            <person name="Huang S."/>
            <person name="Yan J."/>
        </authorList>
    </citation>
    <scope>NUCLEOTIDE SEQUENCE [LARGE SCALE GENOMIC DNA]</scope>
    <source>
        <strain evidence="2">Ta-2019</strain>
    </source>
</reference>